<evidence type="ECO:0000256" key="2">
    <source>
        <dbReference type="ARBA" id="ARBA00023125"/>
    </source>
</evidence>
<keyword evidence="3" id="KW-0804">Transcription</keyword>
<evidence type="ECO:0000259" key="4">
    <source>
        <dbReference type="PROSITE" id="PS01124"/>
    </source>
</evidence>
<dbReference type="InterPro" id="IPR018060">
    <property type="entry name" value="HTH_AraC"/>
</dbReference>
<dbReference type="PROSITE" id="PS00041">
    <property type="entry name" value="HTH_ARAC_FAMILY_1"/>
    <property type="match status" value="1"/>
</dbReference>
<reference evidence="5 6" key="1">
    <citation type="journal article" date="2024" name="ISME J.">
        <title>Tailless and filamentous prophages are predominant in marine Vibrio.</title>
        <authorList>
            <person name="Steensen K."/>
            <person name="Seneca J."/>
            <person name="Bartlau N."/>
            <person name="Yu X.A."/>
            <person name="Hussain F.A."/>
            <person name="Polz M.F."/>
        </authorList>
    </citation>
    <scope>NUCLEOTIDE SEQUENCE [LARGE SCALE GENOMIC DNA]</scope>
    <source>
        <strain evidence="5 6">10N.222.51.A1</strain>
    </source>
</reference>
<dbReference type="RefSeq" id="WP_273293631.1">
    <property type="nucleotide sequence ID" value="NZ_JBFRUW010000023.1"/>
</dbReference>
<keyword evidence="2" id="KW-0238">DNA-binding</keyword>
<dbReference type="InterPro" id="IPR037923">
    <property type="entry name" value="HTH-like"/>
</dbReference>
<accession>A0ABV4NB14</accession>
<keyword evidence="6" id="KW-1185">Reference proteome</keyword>
<dbReference type="InterPro" id="IPR020449">
    <property type="entry name" value="Tscrpt_reg_AraC-type_HTH"/>
</dbReference>
<dbReference type="InterPro" id="IPR009057">
    <property type="entry name" value="Homeodomain-like_sf"/>
</dbReference>
<organism evidence="5 6">
    <name type="scientific">Vibrio gallaecicus</name>
    <dbReference type="NCBI Taxonomy" id="552386"/>
    <lineage>
        <taxon>Bacteria</taxon>
        <taxon>Pseudomonadati</taxon>
        <taxon>Pseudomonadota</taxon>
        <taxon>Gammaproteobacteria</taxon>
        <taxon>Vibrionales</taxon>
        <taxon>Vibrionaceae</taxon>
        <taxon>Vibrio</taxon>
    </lineage>
</organism>
<keyword evidence="1" id="KW-0805">Transcription regulation</keyword>
<name>A0ABV4NB14_9VIBR</name>
<dbReference type="EMBL" id="JBFRUW010000023">
    <property type="protein sequence ID" value="MFA0568362.1"/>
    <property type="molecule type" value="Genomic_DNA"/>
</dbReference>
<dbReference type="SMART" id="SM00342">
    <property type="entry name" value="HTH_ARAC"/>
    <property type="match status" value="1"/>
</dbReference>
<dbReference type="PANTHER" id="PTHR43280:SF11">
    <property type="entry name" value="RCS-SPECIFIC HTH-TYPE TRANSCRIPTIONAL ACTIVATOR RCLR"/>
    <property type="match status" value="1"/>
</dbReference>
<dbReference type="Proteomes" id="UP001570417">
    <property type="component" value="Unassembled WGS sequence"/>
</dbReference>
<comment type="caution">
    <text evidence="5">The sequence shown here is derived from an EMBL/GenBank/DDBJ whole genome shotgun (WGS) entry which is preliminary data.</text>
</comment>
<gene>
    <name evidence="5" type="ORF">AB4566_08745</name>
</gene>
<sequence length="295" mass="34064">MFKNRENLCESVIGSMSPKTTWQDEVFLAESCKERFLTTEDIPELQACGVHMAGMAKLFDGYRIERESVSVHTFVFTQEGSGILTTSTFVAEIEPYTLVVLPAGTSFRFELNPQQNYWKMAWMLIPDTPQWQHMAGLGQAIVPFGECEQVWSLLNLLYFEIGGRASFRKLLSSEIVRLLTGFEPKSTNTTSRVQALYNEIESSLHLNWTVAEMAKRVFVSEEQLNRVTKSLFQLSPRSKLIHLRMDKAVSLLHHQEWSVTMISHRLGYKDPYNFSHRFKKHFGQSPSQYRKSLRH</sequence>
<dbReference type="InterPro" id="IPR018062">
    <property type="entry name" value="HTH_AraC-typ_CS"/>
</dbReference>
<evidence type="ECO:0000256" key="1">
    <source>
        <dbReference type="ARBA" id="ARBA00023015"/>
    </source>
</evidence>
<dbReference type="PRINTS" id="PR00032">
    <property type="entry name" value="HTHARAC"/>
</dbReference>
<evidence type="ECO:0000313" key="5">
    <source>
        <dbReference type="EMBL" id="MFA0568362.1"/>
    </source>
</evidence>
<evidence type="ECO:0000256" key="3">
    <source>
        <dbReference type="ARBA" id="ARBA00023163"/>
    </source>
</evidence>
<dbReference type="SUPFAM" id="SSF51215">
    <property type="entry name" value="Regulatory protein AraC"/>
    <property type="match status" value="1"/>
</dbReference>
<proteinExistence type="predicted"/>
<evidence type="ECO:0000313" key="6">
    <source>
        <dbReference type="Proteomes" id="UP001570417"/>
    </source>
</evidence>
<dbReference type="PROSITE" id="PS01124">
    <property type="entry name" value="HTH_ARAC_FAMILY_2"/>
    <property type="match status" value="1"/>
</dbReference>
<dbReference type="Pfam" id="PF12833">
    <property type="entry name" value="HTH_18"/>
    <property type="match status" value="1"/>
</dbReference>
<feature type="domain" description="HTH araC/xylS-type" evidence="4">
    <location>
        <begin position="194"/>
        <end position="292"/>
    </location>
</feature>
<dbReference type="Gene3D" id="1.10.10.60">
    <property type="entry name" value="Homeodomain-like"/>
    <property type="match status" value="1"/>
</dbReference>
<protein>
    <submittedName>
        <fullName evidence="5">AraC family transcriptional regulator</fullName>
    </submittedName>
</protein>
<dbReference type="PANTHER" id="PTHR43280">
    <property type="entry name" value="ARAC-FAMILY TRANSCRIPTIONAL REGULATOR"/>
    <property type="match status" value="1"/>
</dbReference>
<dbReference type="SUPFAM" id="SSF46689">
    <property type="entry name" value="Homeodomain-like"/>
    <property type="match status" value="1"/>
</dbReference>